<evidence type="ECO:0000259" key="1">
    <source>
        <dbReference type="Pfam" id="PF01755"/>
    </source>
</evidence>
<proteinExistence type="predicted"/>
<dbReference type="AlphaFoldDB" id="A0A370G1L8"/>
<comment type="caution">
    <text evidence="3">The sequence shown here is derived from an EMBL/GenBank/DDBJ whole genome shotgun (WGS) entry which is preliminary data.</text>
</comment>
<evidence type="ECO:0000313" key="2">
    <source>
        <dbReference type="EMBL" id="MBB2187152.1"/>
    </source>
</evidence>
<dbReference type="CDD" id="cd06532">
    <property type="entry name" value="Glyco_transf_25"/>
    <property type="match status" value="1"/>
</dbReference>
<feature type="domain" description="Glycosyl transferase family 25" evidence="1">
    <location>
        <begin position="8"/>
        <end position="174"/>
    </location>
</feature>
<dbReference type="EMBL" id="JABEQI010000006">
    <property type="protein sequence ID" value="MBB2187152.1"/>
    <property type="molecule type" value="Genomic_DNA"/>
</dbReference>
<accession>A0A370G1L8</accession>
<name>A0A370G1L8_GLULI</name>
<organism evidence="3 4">
    <name type="scientific">Gluconacetobacter liquefaciens</name>
    <name type="common">Acetobacter liquefaciens</name>
    <dbReference type="NCBI Taxonomy" id="89584"/>
    <lineage>
        <taxon>Bacteria</taxon>
        <taxon>Pseudomonadati</taxon>
        <taxon>Pseudomonadota</taxon>
        <taxon>Alphaproteobacteria</taxon>
        <taxon>Acetobacterales</taxon>
        <taxon>Acetobacteraceae</taxon>
        <taxon>Gluconacetobacter</taxon>
    </lineage>
</organism>
<dbReference type="Proteomes" id="UP000254958">
    <property type="component" value="Unassembled WGS sequence"/>
</dbReference>
<keyword evidence="3" id="KW-0808">Transferase</keyword>
<gene>
    <name evidence="3" type="ORF">C7453_107177</name>
    <name evidence="2" type="ORF">HLH32_12305</name>
</gene>
<protein>
    <submittedName>
        <fullName evidence="3">Glycosyl transferase family 25</fullName>
    </submittedName>
    <submittedName>
        <fullName evidence="2">Glycosyltransferase family 25 protein</fullName>
    </submittedName>
</protein>
<dbReference type="RefSeq" id="WP_114728026.1">
    <property type="nucleotide sequence ID" value="NZ_BJMI01000011.1"/>
</dbReference>
<evidence type="ECO:0000313" key="4">
    <source>
        <dbReference type="Proteomes" id="UP000254958"/>
    </source>
</evidence>
<dbReference type="OrthoDB" id="259382at2"/>
<dbReference type="Proteomes" id="UP000562982">
    <property type="component" value="Unassembled WGS sequence"/>
</dbReference>
<evidence type="ECO:0000313" key="3">
    <source>
        <dbReference type="EMBL" id="RDI37130.1"/>
    </source>
</evidence>
<evidence type="ECO:0000313" key="5">
    <source>
        <dbReference type="Proteomes" id="UP000562982"/>
    </source>
</evidence>
<sequence length="258" mass="29651">MTKTLIRVISVAGSARRDTFHRPPVGVEWEFFDASTGLAEGFEYDLDVAWAHIKRALAPGEIGCYCSHVRAWQALLADPTADQILVVEDDVYVDWPVTLHLTEVDWASKGVHFLKFFGRFPAKFHVAEKNYPIWDRHVVQYQTQQFGTQIYLLTRHAAERFVRNFRRISRPIDVEMERPWATGIPVAGIVPPTALELSVPSSVVDRRADREPTHLESARYYGGRVIERIRGRVYRTAGPRVKINGRDRSQSVFDYRNQ</sequence>
<dbReference type="InterPro" id="IPR002654">
    <property type="entry name" value="Glyco_trans_25"/>
</dbReference>
<reference evidence="2 5" key="2">
    <citation type="submission" date="2020-04" db="EMBL/GenBank/DDBJ databases">
        <title>Description of novel Gluconacetobacter.</title>
        <authorList>
            <person name="Sombolestani A."/>
        </authorList>
    </citation>
    <scope>NUCLEOTIDE SEQUENCE [LARGE SCALE GENOMIC DNA]</scope>
    <source>
        <strain evidence="2 5">LMG 1382</strain>
    </source>
</reference>
<dbReference type="EMBL" id="QQAW01000007">
    <property type="protein sequence ID" value="RDI37130.1"/>
    <property type="molecule type" value="Genomic_DNA"/>
</dbReference>
<dbReference type="GO" id="GO:0016740">
    <property type="term" value="F:transferase activity"/>
    <property type="evidence" value="ECO:0007669"/>
    <property type="project" value="UniProtKB-KW"/>
</dbReference>
<dbReference type="Pfam" id="PF01755">
    <property type="entry name" value="Glyco_transf_25"/>
    <property type="match status" value="1"/>
</dbReference>
<keyword evidence="4" id="KW-1185">Reference proteome</keyword>
<reference evidence="3 4" key="1">
    <citation type="submission" date="2018-07" db="EMBL/GenBank/DDBJ databases">
        <title>Genomic Encyclopedia of Type Strains, Phase IV (KMG-IV): sequencing the most valuable type-strain genomes for metagenomic binning, comparative biology and taxonomic classification.</title>
        <authorList>
            <person name="Goeker M."/>
        </authorList>
    </citation>
    <scope>NUCLEOTIDE SEQUENCE [LARGE SCALE GENOMIC DNA]</scope>
    <source>
        <strain evidence="3 4">DSM 5603</strain>
    </source>
</reference>